<reference evidence="6" key="1">
    <citation type="submission" date="2017-08" db="EMBL/GenBank/DDBJ databases">
        <title>A dynamic microbial community with high functional redundancy inhabits the cold, oxic subseafloor aquifer.</title>
        <authorList>
            <person name="Tully B.J."/>
            <person name="Wheat C.G."/>
            <person name="Glazer B.T."/>
            <person name="Huber J.A."/>
        </authorList>
    </citation>
    <scope>NUCLEOTIDE SEQUENCE [LARGE SCALE GENOMIC DNA]</scope>
</reference>
<dbReference type="Proteomes" id="UP000228987">
    <property type="component" value="Unassembled WGS sequence"/>
</dbReference>
<keyword evidence="2 5" id="KW-0808">Transferase</keyword>
<dbReference type="InterPro" id="IPR001227">
    <property type="entry name" value="Ac_transferase_dom_sf"/>
</dbReference>
<organism evidence="5 6">
    <name type="scientific">SAR86 cluster bacterium</name>
    <dbReference type="NCBI Taxonomy" id="2030880"/>
    <lineage>
        <taxon>Bacteria</taxon>
        <taxon>Pseudomonadati</taxon>
        <taxon>Pseudomonadota</taxon>
        <taxon>Gammaproteobacteria</taxon>
        <taxon>SAR86 cluster</taxon>
    </lineage>
</organism>
<sequence>MNEVINNSLANLNDLSQTSTAFAFRGYNTTNLGRSYELLHHPEYSHIFKKYLTQASKIAEESLMRRVDLLKRVEEQKELPLGAYPETIALIMAVSLAQIEALQQIHGVDYSKAKVVFGYSLGELVALVTTKVYAMESTLELILPLARDAAELALDVKLGVVFCRGRQLDYSAVERHCLEVSNEGKGTIGISGYLSPNTVILLGQGDTIDHFKNTICNIPPHNVQLKKDNHLWPPLHTQIVCQKNLSDRAAVALETMPGGFSAPQPPILSCVTGDIAYTDVNSRELIKQWVEQPQHLWSVIEKTMQMGIDRIVHVGPEPNIIPRTMNRLAIDISAQLNRPSLTGISMKAVSHITRKRPWLAQLISKNAALLRAPFVEHIILEDWLLEKRPVK</sequence>
<dbReference type="GO" id="GO:0006633">
    <property type="term" value="P:fatty acid biosynthetic process"/>
    <property type="evidence" value="ECO:0007669"/>
    <property type="project" value="TreeGrafter"/>
</dbReference>
<evidence type="ECO:0000256" key="2">
    <source>
        <dbReference type="ARBA" id="ARBA00022679"/>
    </source>
</evidence>
<evidence type="ECO:0000313" key="5">
    <source>
        <dbReference type="EMBL" id="PCJ39274.1"/>
    </source>
</evidence>
<dbReference type="EMBL" id="NVWI01000016">
    <property type="protein sequence ID" value="PCJ39274.1"/>
    <property type="molecule type" value="Genomic_DNA"/>
</dbReference>
<comment type="catalytic activity">
    <reaction evidence="4">
        <text>holo-[ACP] + malonyl-CoA = malonyl-[ACP] + CoA</text>
        <dbReference type="Rhea" id="RHEA:41792"/>
        <dbReference type="Rhea" id="RHEA-COMP:9623"/>
        <dbReference type="Rhea" id="RHEA-COMP:9685"/>
        <dbReference type="ChEBI" id="CHEBI:57287"/>
        <dbReference type="ChEBI" id="CHEBI:57384"/>
        <dbReference type="ChEBI" id="CHEBI:64479"/>
        <dbReference type="ChEBI" id="CHEBI:78449"/>
        <dbReference type="EC" id="2.3.1.39"/>
    </reaction>
</comment>
<dbReference type="Gene3D" id="3.30.70.250">
    <property type="entry name" value="Malonyl-CoA ACP transacylase, ACP-binding"/>
    <property type="match status" value="1"/>
</dbReference>
<dbReference type="PANTHER" id="PTHR42681:SF1">
    <property type="entry name" value="MALONYL-COA-ACYL CARRIER PROTEIN TRANSACYLASE, MITOCHONDRIAL"/>
    <property type="match status" value="1"/>
</dbReference>
<proteinExistence type="predicted"/>
<dbReference type="InterPro" id="IPR050858">
    <property type="entry name" value="Mal-CoA-ACP_Trans/PKS_FabD"/>
</dbReference>
<gene>
    <name evidence="5" type="ORF">COA71_14225</name>
</gene>
<dbReference type="GO" id="GO:0004314">
    <property type="term" value="F:[acyl-carrier-protein] S-malonyltransferase activity"/>
    <property type="evidence" value="ECO:0007669"/>
    <property type="project" value="UniProtKB-EC"/>
</dbReference>
<name>A0A2A5C5X9_9GAMM</name>
<evidence type="ECO:0000256" key="1">
    <source>
        <dbReference type="ARBA" id="ARBA00013258"/>
    </source>
</evidence>
<keyword evidence="3" id="KW-0012">Acyltransferase</keyword>
<evidence type="ECO:0000313" key="6">
    <source>
        <dbReference type="Proteomes" id="UP000228987"/>
    </source>
</evidence>
<dbReference type="SUPFAM" id="SSF52151">
    <property type="entry name" value="FabD/lysophospholipase-like"/>
    <property type="match status" value="1"/>
</dbReference>
<comment type="caution">
    <text evidence="5">The sequence shown here is derived from an EMBL/GenBank/DDBJ whole genome shotgun (WGS) entry which is preliminary data.</text>
</comment>
<evidence type="ECO:0000256" key="4">
    <source>
        <dbReference type="ARBA" id="ARBA00048462"/>
    </source>
</evidence>
<evidence type="ECO:0000256" key="3">
    <source>
        <dbReference type="ARBA" id="ARBA00023315"/>
    </source>
</evidence>
<protein>
    <recommendedName>
        <fullName evidence="1">[acyl-carrier-protein] S-malonyltransferase</fullName>
        <ecNumber evidence="1">2.3.1.39</ecNumber>
    </recommendedName>
</protein>
<dbReference type="EC" id="2.3.1.39" evidence="1"/>
<dbReference type="AlphaFoldDB" id="A0A2A5C5X9"/>
<dbReference type="Gene3D" id="3.40.366.10">
    <property type="entry name" value="Malonyl-Coenzyme A Acyl Carrier Protein, domain 2"/>
    <property type="match status" value="1"/>
</dbReference>
<accession>A0A2A5C5X9</accession>
<dbReference type="InterPro" id="IPR016035">
    <property type="entry name" value="Acyl_Trfase/lysoPLipase"/>
</dbReference>
<dbReference type="PANTHER" id="PTHR42681">
    <property type="entry name" value="MALONYL-COA-ACYL CARRIER PROTEIN TRANSACYLASE, MITOCHONDRIAL"/>
    <property type="match status" value="1"/>
</dbReference>